<accession>A0AAV0AQQ9</accession>
<dbReference type="PANTHER" id="PTHR22744:SF17">
    <property type="entry name" value="BTB DOMAIN-CONTAINING PROTEIN"/>
    <property type="match status" value="1"/>
</dbReference>
<protein>
    <submittedName>
        <fullName evidence="3">Expressed protein</fullName>
    </submittedName>
</protein>
<feature type="compositionally biased region" description="Polar residues" evidence="1">
    <location>
        <begin position="83"/>
        <end position="107"/>
    </location>
</feature>
<dbReference type="Proteomes" id="UP001153365">
    <property type="component" value="Unassembled WGS sequence"/>
</dbReference>
<comment type="caution">
    <text evidence="3">The sequence shown here is derived from an EMBL/GenBank/DDBJ whole genome shotgun (WGS) entry which is preliminary data.</text>
</comment>
<keyword evidence="4" id="KW-1185">Reference proteome</keyword>
<name>A0AAV0AQQ9_PHAPC</name>
<evidence type="ECO:0000259" key="2">
    <source>
        <dbReference type="PROSITE" id="PS50097"/>
    </source>
</evidence>
<reference evidence="3" key="1">
    <citation type="submission" date="2022-06" db="EMBL/GenBank/DDBJ databases">
        <authorList>
            <consortium name="SYNGENTA / RWTH Aachen University"/>
        </authorList>
    </citation>
    <scope>NUCLEOTIDE SEQUENCE</scope>
</reference>
<dbReference type="SMART" id="SM00225">
    <property type="entry name" value="BTB"/>
    <property type="match status" value="1"/>
</dbReference>
<organism evidence="3 4">
    <name type="scientific">Phakopsora pachyrhizi</name>
    <name type="common">Asian soybean rust disease fungus</name>
    <dbReference type="NCBI Taxonomy" id="170000"/>
    <lineage>
        <taxon>Eukaryota</taxon>
        <taxon>Fungi</taxon>
        <taxon>Dikarya</taxon>
        <taxon>Basidiomycota</taxon>
        <taxon>Pucciniomycotina</taxon>
        <taxon>Pucciniomycetes</taxon>
        <taxon>Pucciniales</taxon>
        <taxon>Phakopsoraceae</taxon>
        <taxon>Phakopsora</taxon>
    </lineage>
</organism>
<feature type="domain" description="BTB" evidence="2">
    <location>
        <begin position="1"/>
        <end position="38"/>
    </location>
</feature>
<feature type="compositionally biased region" description="Basic residues" evidence="1">
    <location>
        <begin position="132"/>
        <end position="144"/>
    </location>
</feature>
<evidence type="ECO:0000256" key="1">
    <source>
        <dbReference type="SAM" id="MobiDB-lite"/>
    </source>
</evidence>
<dbReference type="PANTHER" id="PTHR22744">
    <property type="entry name" value="HELIX LOOP HELIX PROTEIN 21-RELATED"/>
    <property type="match status" value="1"/>
</dbReference>
<proteinExistence type="predicted"/>
<sequence length="369" mass="42565">GSVEIIVESTTFLVHREVITHASPFFESALTGEWAETNVEKSNRNKKFQNSRRKCQKKSSRKSLKTKSVEQINESLGIFESVDQISNQTPKSRSSSDTLQPDSSYEQKQPMFDPSELDSDNQQQRIKSSSKSPRRRRETSKKPKNQSIEARISLKDERAGPFQDLLMFIYPHLDCICTWQNVSELMKMSQKFDMPLLKRYVLNFLLSSVAGKPIEAMKIAEDHNLAELYRESSRFILDNWQGWESQELGLLSSESLLKLERKRSWFLERVLKLGLVNPPRDYDCPTSCPSPRNCIKLVDEKWKSAWAATLKFGPPQPSSVYRHLRCLEPSLHSPALILPHTSCQQHSIRFFADLFDRMFSQFAPRGSKT</sequence>
<dbReference type="CDD" id="cd18186">
    <property type="entry name" value="BTB_POZ_ZBTB_KLHL-like"/>
    <property type="match status" value="1"/>
</dbReference>
<gene>
    <name evidence="3" type="ORF">PPACK8108_LOCUS4489</name>
</gene>
<dbReference type="InterPro" id="IPR011333">
    <property type="entry name" value="SKP1/BTB/POZ_sf"/>
</dbReference>
<feature type="non-terminal residue" evidence="3">
    <location>
        <position position="1"/>
    </location>
</feature>
<dbReference type="EMBL" id="CALTRL010000824">
    <property type="protein sequence ID" value="CAH7669835.1"/>
    <property type="molecule type" value="Genomic_DNA"/>
</dbReference>
<dbReference type="Gene3D" id="3.30.710.10">
    <property type="entry name" value="Potassium Channel Kv1.1, Chain A"/>
    <property type="match status" value="1"/>
</dbReference>
<dbReference type="PROSITE" id="PS50097">
    <property type="entry name" value="BTB"/>
    <property type="match status" value="1"/>
</dbReference>
<feature type="compositionally biased region" description="Basic residues" evidence="1">
    <location>
        <begin position="44"/>
        <end position="65"/>
    </location>
</feature>
<dbReference type="InterPro" id="IPR000210">
    <property type="entry name" value="BTB/POZ_dom"/>
</dbReference>
<feature type="region of interest" description="Disordered" evidence="1">
    <location>
        <begin position="41"/>
        <end position="68"/>
    </location>
</feature>
<feature type="region of interest" description="Disordered" evidence="1">
    <location>
        <begin position="81"/>
        <end position="148"/>
    </location>
</feature>
<dbReference type="AlphaFoldDB" id="A0AAV0AQQ9"/>
<evidence type="ECO:0000313" key="4">
    <source>
        <dbReference type="Proteomes" id="UP001153365"/>
    </source>
</evidence>
<dbReference type="SUPFAM" id="SSF54695">
    <property type="entry name" value="POZ domain"/>
    <property type="match status" value="1"/>
</dbReference>
<evidence type="ECO:0000313" key="3">
    <source>
        <dbReference type="EMBL" id="CAH7669835.1"/>
    </source>
</evidence>
<feature type="non-terminal residue" evidence="3">
    <location>
        <position position="369"/>
    </location>
</feature>